<name>A0A6L2Q567_COPFO</name>
<feature type="transmembrane region" description="Helical" evidence="12">
    <location>
        <begin position="800"/>
        <end position="823"/>
    </location>
</feature>
<organism evidence="15 16">
    <name type="scientific">Coptotermes formosanus</name>
    <name type="common">Formosan subterranean termite</name>
    <dbReference type="NCBI Taxonomy" id="36987"/>
    <lineage>
        <taxon>Eukaryota</taxon>
        <taxon>Metazoa</taxon>
        <taxon>Ecdysozoa</taxon>
        <taxon>Arthropoda</taxon>
        <taxon>Hexapoda</taxon>
        <taxon>Insecta</taxon>
        <taxon>Pterygota</taxon>
        <taxon>Neoptera</taxon>
        <taxon>Polyneoptera</taxon>
        <taxon>Dictyoptera</taxon>
        <taxon>Blattodea</taxon>
        <taxon>Blattoidea</taxon>
        <taxon>Termitoidae</taxon>
        <taxon>Rhinotermitidae</taxon>
        <taxon>Coptotermes</taxon>
    </lineage>
</organism>
<feature type="transmembrane region" description="Helical" evidence="12">
    <location>
        <begin position="457"/>
        <end position="476"/>
    </location>
</feature>
<feature type="region of interest" description="Disordered" evidence="13">
    <location>
        <begin position="308"/>
        <end position="327"/>
    </location>
</feature>
<evidence type="ECO:0000256" key="5">
    <source>
        <dbReference type="ARBA" id="ARBA00022502"/>
    </source>
</evidence>
<feature type="transmembrane region" description="Helical" evidence="12">
    <location>
        <begin position="483"/>
        <end position="501"/>
    </location>
</feature>
<evidence type="ECO:0000256" key="7">
    <source>
        <dbReference type="ARBA" id="ARBA00022692"/>
    </source>
</evidence>
<evidence type="ECO:0000256" key="2">
    <source>
        <dbReference type="ARBA" id="ARBA00004687"/>
    </source>
</evidence>
<keyword evidence="6 12" id="KW-0808">Transferase</keyword>
<evidence type="ECO:0000256" key="10">
    <source>
        <dbReference type="ARBA" id="ARBA00023136"/>
    </source>
</evidence>
<dbReference type="CDD" id="cd16020">
    <property type="entry name" value="GPI_EPT_1"/>
    <property type="match status" value="1"/>
</dbReference>
<feature type="domain" description="GPI ethanolamine phosphate transferase 1 C-terminal" evidence="14">
    <location>
        <begin position="452"/>
        <end position="859"/>
    </location>
</feature>
<comment type="similarity">
    <text evidence="3 12">Belongs to the PIGG/PIGN/PIGO family. PIGN subfamily.</text>
</comment>
<dbReference type="FunCoup" id="A0A6L2Q567">
    <property type="interactions" value="954"/>
</dbReference>
<dbReference type="PANTHER" id="PTHR12250">
    <property type="entry name" value="PHOSPHATIDYLINOSITOL GLYCAN, CLASS N"/>
    <property type="match status" value="1"/>
</dbReference>
<dbReference type="InParanoid" id="A0A6L2Q567"/>
<dbReference type="PANTHER" id="PTHR12250:SF0">
    <property type="entry name" value="GPI ETHANOLAMINE PHOSPHATE TRANSFERASE 1"/>
    <property type="match status" value="1"/>
</dbReference>
<evidence type="ECO:0000256" key="8">
    <source>
        <dbReference type="ARBA" id="ARBA00022824"/>
    </source>
</evidence>
<reference evidence="16" key="1">
    <citation type="submission" date="2020-01" db="EMBL/GenBank/DDBJ databases">
        <title>Draft genome sequence of the Termite Coptotermes fromosanus.</title>
        <authorList>
            <person name="Itakura S."/>
            <person name="Yosikawa Y."/>
            <person name="Umezawa K."/>
        </authorList>
    </citation>
    <scope>NUCLEOTIDE SEQUENCE [LARGE SCALE GENOMIC DNA]</scope>
</reference>
<feature type="transmembrane region" description="Helical" evidence="12">
    <location>
        <begin position="566"/>
        <end position="585"/>
    </location>
</feature>
<feature type="transmembrane region" description="Helical" evidence="12">
    <location>
        <begin position="659"/>
        <end position="680"/>
    </location>
</feature>
<dbReference type="GO" id="GO:0051377">
    <property type="term" value="F:mannose-ethanolamine phosphotransferase activity"/>
    <property type="evidence" value="ECO:0007669"/>
    <property type="project" value="UniProtKB-UniRule"/>
</dbReference>
<comment type="caution">
    <text evidence="15">The sequence shown here is derived from an EMBL/GenBank/DDBJ whole genome shotgun (WGS) entry which is preliminary data.</text>
</comment>
<dbReference type="EMBL" id="BLKM01000867">
    <property type="protein sequence ID" value="GFG39090.1"/>
    <property type="molecule type" value="Genomic_DNA"/>
</dbReference>
<dbReference type="InterPro" id="IPR007070">
    <property type="entry name" value="GPI_EtnP_transferase_1"/>
</dbReference>
<comment type="pathway">
    <text evidence="2 12">Glycolipid biosynthesis; glycosylphosphatidylinositol-anchor biosynthesis.</text>
</comment>
<evidence type="ECO:0000256" key="13">
    <source>
        <dbReference type="SAM" id="MobiDB-lite"/>
    </source>
</evidence>
<dbReference type="Pfam" id="PF04987">
    <property type="entry name" value="PigN"/>
    <property type="match status" value="1"/>
</dbReference>
<feature type="transmembrane region" description="Helical" evidence="12">
    <location>
        <begin position="1176"/>
        <end position="1194"/>
    </location>
</feature>
<evidence type="ECO:0000256" key="12">
    <source>
        <dbReference type="RuleBase" id="RU367138"/>
    </source>
</evidence>
<dbReference type="SUPFAM" id="SSF53649">
    <property type="entry name" value="Alkaline phosphatase-like"/>
    <property type="match status" value="1"/>
</dbReference>
<dbReference type="Pfam" id="PF01663">
    <property type="entry name" value="Phosphodiest"/>
    <property type="match status" value="1"/>
</dbReference>
<feature type="transmembrane region" description="Helical" evidence="12">
    <location>
        <begin position="597"/>
        <end position="615"/>
    </location>
</feature>
<evidence type="ECO:0000256" key="6">
    <source>
        <dbReference type="ARBA" id="ARBA00022679"/>
    </source>
</evidence>
<dbReference type="EC" id="2.-.-.-" evidence="12"/>
<evidence type="ECO:0000259" key="14">
    <source>
        <dbReference type="Pfam" id="PF04987"/>
    </source>
</evidence>
<feature type="transmembrane region" description="Helical" evidence="12">
    <location>
        <begin position="762"/>
        <end position="780"/>
    </location>
</feature>
<dbReference type="UniPathway" id="UPA00196"/>
<evidence type="ECO:0000256" key="1">
    <source>
        <dbReference type="ARBA" id="ARBA00004477"/>
    </source>
</evidence>
<dbReference type="OrthoDB" id="2748310at2759"/>
<feature type="compositionally biased region" description="Low complexity" evidence="13">
    <location>
        <begin position="310"/>
        <end position="323"/>
    </location>
</feature>
<dbReference type="InterPro" id="IPR002591">
    <property type="entry name" value="Phosphodiest/P_Trfase"/>
</dbReference>
<keyword evidence="8 12" id="KW-0256">Endoplasmic reticulum</keyword>
<evidence type="ECO:0000256" key="4">
    <source>
        <dbReference type="ARBA" id="ARBA00020831"/>
    </source>
</evidence>
<dbReference type="FunFam" id="3.40.720.10:FF:000015">
    <property type="entry name" value="GPI ethanolamine phosphate transferase 1"/>
    <property type="match status" value="1"/>
</dbReference>
<evidence type="ECO:0000313" key="16">
    <source>
        <dbReference type="Proteomes" id="UP000502823"/>
    </source>
</evidence>
<feature type="transmembrane region" description="Helical" evidence="12">
    <location>
        <begin position="521"/>
        <end position="554"/>
    </location>
</feature>
<feature type="transmembrane region" description="Helical" evidence="12">
    <location>
        <begin position="685"/>
        <end position="703"/>
    </location>
</feature>
<keyword evidence="9 12" id="KW-1133">Transmembrane helix</keyword>
<dbReference type="InterPro" id="IPR017852">
    <property type="entry name" value="GPI_EtnP_transferase_1_C"/>
</dbReference>
<keyword evidence="16" id="KW-1185">Reference proteome</keyword>
<dbReference type="GO" id="GO:0006506">
    <property type="term" value="P:GPI anchor biosynthetic process"/>
    <property type="evidence" value="ECO:0007669"/>
    <property type="project" value="UniProtKB-UniPathway"/>
</dbReference>
<dbReference type="InterPro" id="IPR037671">
    <property type="entry name" value="PIGN_N"/>
</dbReference>
<proteinExistence type="inferred from homology"/>
<accession>A0A6L2Q567</accession>
<feature type="transmembrane region" description="Helical" evidence="12">
    <location>
        <begin position="835"/>
        <end position="855"/>
    </location>
</feature>
<dbReference type="InterPro" id="IPR017850">
    <property type="entry name" value="Alkaline_phosphatase_core_sf"/>
</dbReference>
<gene>
    <name evidence="15" type="ORF">Cfor_11203</name>
</gene>
<feature type="transmembrane region" description="Helical" evidence="12">
    <location>
        <begin position="867"/>
        <end position="887"/>
    </location>
</feature>
<evidence type="ECO:0000256" key="11">
    <source>
        <dbReference type="ARBA" id="ARBA00023180"/>
    </source>
</evidence>
<keyword evidence="11" id="KW-0325">Glycoprotein</keyword>
<dbReference type="GO" id="GO:0005789">
    <property type="term" value="C:endoplasmic reticulum membrane"/>
    <property type="evidence" value="ECO:0007669"/>
    <property type="project" value="UniProtKB-SubCell"/>
</dbReference>
<sequence>MFRIVTSFFVHIAFLISVFDVYFKSPIVHGITPQSSPLEAPARRLVLIVADGLRADSFFQRDDLHERNAPHLRYAIQSVEGVLIIVLRLGSVIKERGAWGVSHTRVPTESRPGHVALIAGLYEDPSAVAKGWKENPVEFDSVFNESRYTWSWGSPDILPMFAKGASGDHVYIDTYGPEVEDFSGTRSTTDLDSWVFSKVEGFLEYAKTNATLNENLHQDKIILFLHLLGLDTAGHTHKPHSVEYKENIRVVDTGVKKIEEMVEEFYQHDQKTAYVFTADHGMTDWGSHGAGDKSETETPLVVWGAGVRGPRPSTDSDPSSPASWGLGHLTRTDVNQADIAPLMASLIGVPVPVNSVGMLPHDYLDVTEHKLSELMFCNARQMVAQYSKKRELTEAGALPWIYREFTMLSKSKETEIMDQIRSHITAERYRESVSTSLTVLNHHLLGVCCSRMFTGGYWVNLAFSFIVILTVAVLFLQMLPPQFYIYCLLPEFIWWAVARHSPALIAAISRVRSSLGLQRLLMLFLFHVIGIEILVVSFFCRFFLSVGMLGLAAWPVAFPLAQQVRFSLLAGWVSSCLFLAVFPLLPVVGRQPNTQLVALSGWLFLLLAAYCAWRLETCDVTSKDRRRSRCVVVVQLIMLPTAMWNLVSTAQSINDKQGLLLINQIVSWSMLGLSLFLPLLSSQRVLSRLYSVVLSLIVPFLLLSASHEGLFILALILNMFCWLLLELHSADSAEKTLFDFTFRPSAHKGFERPLSSQDFRRAYFFLFYIIVSFFGTGNIASINSFDPTWVRCFLTVFSPFVMTLLILWKIMIPFLSVTCTFRALNIIVQAPTGKLFFIVLIFSDAMGLHFLHLVTNRGSWLDIGTSISHYVIVQTTVLFLVLLYGLARVLTSFSLWSLQEALGCCHLPRNKHEKSRVSLELGDKNVGLHTPAASDSSSATRDFKEGLTGVRYYLRPCRTYKSQTAQWSVCPTGIPEVVDGLIMPADFSFIRYHKQFSRCTGNKQAVRSLCSIPTRRSVIAFDTNTPFGHRVRYKHAFGHRVRYKHAVLSPCSIQTRLRSSCSITTRRSVTVFDTNTPFGHCVQYQHTVRSPCSIQTRRSVTVFNTNTPFGHCVRYKNAVRALYSIPRHRSVTVFDANKPFGHCVQYKQAVRSLCSIKTRRPSMCSIRTQFGLLRRIFYNGQFISLTVILNLYIFEIQFF</sequence>
<dbReference type="AlphaFoldDB" id="A0A6L2Q567"/>
<comment type="subcellular location">
    <subcellularLocation>
        <location evidence="1 12">Endoplasmic reticulum membrane</location>
        <topology evidence="1 12">Multi-pass membrane protein</topology>
    </subcellularLocation>
</comment>
<feature type="transmembrane region" description="Helical" evidence="12">
    <location>
        <begin position="709"/>
        <end position="725"/>
    </location>
</feature>
<comment type="function">
    <text evidence="12">Ethanolamine phosphate transferase involved in glycosylphosphatidylinositol-anchor biosynthesis. Transfers ethanolamine phosphate to the first alpha-1,4-linked mannose of the glycosylphosphatidylinositol precursor of GPI-anchor.</text>
</comment>
<dbReference type="Gene3D" id="3.40.720.10">
    <property type="entry name" value="Alkaline Phosphatase, subunit A"/>
    <property type="match status" value="2"/>
</dbReference>
<evidence type="ECO:0000256" key="3">
    <source>
        <dbReference type="ARBA" id="ARBA00008400"/>
    </source>
</evidence>
<keyword evidence="10 12" id="KW-0472">Membrane</keyword>
<evidence type="ECO:0000313" key="15">
    <source>
        <dbReference type="EMBL" id="GFG39090.1"/>
    </source>
</evidence>
<keyword evidence="5 12" id="KW-0337">GPI-anchor biosynthesis</keyword>
<feature type="transmembrane region" description="Helical" evidence="12">
    <location>
        <begin position="627"/>
        <end position="647"/>
    </location>
</feature>
<dbReference type="Proteomes" id="UP000502823">
    <property type="component" value="Unassembled WGS sequence"/>
</dbReference>
<protein>
    <recommendedName>
        <fullName evidence="4 12">GPI ethanolamine phosphate transferase 1</fullName>
        <ecNumber evidence="12">2.-.-.-</ecNumber>
    </recommendedName>
</protein>
<keyword evidence="7 12" id="KW-0812">Transmembrane</keyword>
<evidence type="ECO:0000256" key="9">
    <source>
        <dbReference type="ARBA" id="ARBA00022989"/>
    </source>
</evidence>